<comment type="caution">
    <text evidence="2">The sequence shown here is derived from an EMBL/GenBank/DDBJ whole genome shotgun (WGS) entry which is preliminary data.</text>
</comment>
<protein>
    <submittedName>
        <fullName evidence="2">Uncharacterized protein</fullName>
    </submittedName>
</protein>
<dbReference type="EMBL" id="ACKZ01000016">
    <property type="protein sequence ID" value="EEW37492.1"/>
    <property type="molecule type" value="Genomic_DNA"/>
</dbReference>
<proteinExistence type="predicted"/>
<organism evidence="2 3">
    <name type="scientific">Granulicatella adiacens ATCC 49175</name>
    <dbReference type="NCBI Taxonomy" id="638301"/>
    <lineage>
        <taxon>Bacteria</taxon>
        <taxon>Bacillati</taxon>
        <taxon>Bacillota</taxon>
        <taxon>Bacilli</taxon>
        <taxon>Lactobacillales</taxon>
        <taxon>Carnobacteriaceae</taxon>
        <taxon>Granulicatella</taxon>
    </lineage>
</organism>
<dbReference type="STRING" id="638301.HMPREF0444_0851"/>
<evidence type="ECO:0000313" key="3">
    <source>
        <dbReference type="Proteomes" id="UP000005926"/>
    </source>
</evidence>
<keyword evidence="1" id="KW-0812">Transmembrane</keyword>
<evidence type="ECO:0000313" key="2">
    <source>
        <dbReference type="EMBL" id="EEW37492.1"/>
    </source>
</evidence>
<keyword evidence="3" id="KW-1185">Reference proteome</keyword>
<keyword evidence="1" id="KW-0472">Membrane</keyword>
<evidence type="ECO:0000256" key="1">
    <source>
        <dbReference type="SAM" id="Phobius"/>
    </source>
</evidence>
<accession>C8NG06</accession>
<gene>
    <name evidence="2" type="ORF">HMPREF0444_0851</name>
</gene>
<dbReference type="HOGENOM" id="CLU_2806420_0_0_9"/>
<feature type="transmembrane region" description="Helical" evidence="1">
    <location>
        <begin position="30"/>
        <end position="53"/>
    </location>
</feature>
<dbReference type="AlphaFoldDB" id="C8NG06"/>
<reference evidence="2 3" key="1">
    <citation type="submission" date="2009-08" db="EMBL/GenBank/DDBJ databases">
        <authorList>
            <person name="Muzny D."/>
            <person name="Qin X."/>
            <person name="Deng J."/>
            <person name="Jiang H."/>
            <person name="Liu Y."/>
            <person name="Qu J."/>
            <person name="Song X.-Z."/>
            <person name="Zhang L."/>
            <person name="Thornton R."/>
            <person name="Coyle M."/>
            <person name="Francisco L."/>
            <person name="Jackson L."/>
            <person name="Javaid M."/>
            <person name="Korchina V."/>
            <person name="Kovar C."/>
            <person name="Mata R."/>
            <person name="Mathew T."/>
            <person name="Ngo R."/>
            <person name="Nguyen L."/>
            <person name="Nguyen N."/>
            <person name="Okwuonu G."/>
            <person name="Ongeri F."/>
            <person name="Pham C."/>
            <person name="Simmons D."/>
            <person name="Wilczek-Boney K."/>
            <person name="Hale W."/>
            <person name="Jakkamsetti A."/>
            <person name="Pham P."/>
            <person name="Ruth R."/>
            <person name="San Lucas F."/>
            <person name="Warren J."/>
            <person name="Zhang J."/>
            <person name="Zhao Z."/>
            <person name="Zhou C."/>
            <person name="Zhu D."/>
            <person name="Lee S."/>
            <person name="Bess C."/>
            <person name="Blankenburg K."/>
            <person name="Forbes L."/>
            <person name="Fu Q."/>
            <person name="Gubbala S."/>
            <person name="Hirani K."/>
            <person name="Jayaseelan J.C."/>
            <person name="Lara F."/>
            <person name="Munidasa M."/>
            <person name="Palculict T."/>
            <person name="Patil S."/>
            <person name="Pu L.-L."/>
            <person name="Saada N."/>
            <person name="Tang L."/>
            <person name="Weissenberger G."/>
            <person name="Zhu Y."/>
            <person name="Hemphill L."/>
            <person name="Shang Y."/>
            <person name="Youmans B."/>
            <person name="Ayvaz T."/>
            <person name="Ross M."/>
            <person name="Santibanez J."/>
            <person name="Aqrawi P."/>
            <person name="Gross S."/>
            <person name="Joshi V."/>
            <person name="Fowler G."/>
            <person name="Nazareth L."/>
            <person name="Reid J."/>
            <person name="Worley K."/>
            <person name="Petrosino J."/>
            <person name="Highlander S."/>
            <person name="Gibbs R."/>
        </authorList>
    </citation>
    <scope>NUCLEOTIDE SEQUENCE [LARGE SCALE GENOMIC DNA]</scope>
    <source>
        <strain evidence="2 3">ATCC 49175</strain>
    </source>
</reference>
<sequence>MWYTFLEETEDRSLRGIIMKKRIENWVKKLDSLVGWTLLFYVIITCIILYSIFTDFTNATDFIYNAF</sequence>
<keyword evidence="1" id="KW-1133">Transmembrane helix</keyword>
<dbReference type="Proteomes" id="UP000005926">
    <property type="component" value="Unassembled WGS sequence"/>
</dbReference>
<name>C8NG06_9LACT</name>